<dbReference type="InterPro" id="IPR005064">
    <property type="entry name" value="BUG"/>
</dbReference>
<gene>
    <name evidence="2" type="ORF">C497_06994</name>
</gene>
<dbReference type="Gene3D" id="3.40.190.150">
    <property type="entry name" value="Bordetella uptake gene, domain 1"/>
    <property type="match status" value="1"/>
</dbReference>
<dbReference type="InterPro" id="IPR006311">
    <property type="entry name" value="TAT_signal"/>
</dbReference>
<accession>L9VNW3</accession>
<name>L9VNW3_HALJB</name>
<dbReference type="PATRIC" id="fig|795797.19.peg.1251"/>
<organism evidence="2 3">
    <name type="scientific">Halalkalicoccus jeotgali (strain DSM 18796 / CECT 7217 / JCM 14584 / KCTC 4019 / B3)</name>
    <dbReference type="NCBI Taxonomy" id="795797"/>
    <lineage>
        <taxon>Archaea</taxon>
        <taxon>Methanobacteriati</taxon>
        <taxon>Methanobacteriota</taxon>
        <taxon>Stenosarchaea group</taxon>
        <taxon>Halobacteria</taxon>
        <taxon>Halobacteriales</taxon>
        <taxon>Halococcaceae</taxon>
        <taxon>Halalkalicoccus</taxon>
    </lineage>
</organism>
<feature type="region of interest" description="Disordered" evidence="1">
    <location>
        <begin position="304"/>
        <end position="349"/>
    </location>
</feature>
<dbReference type="AlphaFoldDB" id="L9VNW3"/>
<evidence type="ECO:0000313" key="3">
    <source>
        <dbReference type="Proteomes" id="UP000011645"/>
    </source>
</evidence>
<comment type="caution">
    <text evidence="2">The sequence shown here is derived from an EMBL/GenBank/DDBJ whole genome shotgun (WGS) entry which is preliminary data.</text>
</comment>
<proteinExistence type="predicted"/>
<evidence type="ECO:0008006" key="4">
    <source>
        <dbReference type="Google" id="ProtNLM"/>
    </source>
</evidence>
<evidence type="ECO:0000256" key="1">
    <source>
        <dbReference type="SAM" id="MobiDB-lite"/>
    </source>
</evidence>
<sequence>MTTKIKSRRRFLGTVGSASVVGITGCLSVSSDNSSGGAEDYPSNPIQTIIPFSEGGGVDRSVRELQSFFEESIDGRLRLEYRPGGGTQIGQQAVLDANSDCYTVGVASLPAFNFTMITGGADYELSDFAWIGTKLVDPGVLRKHRDDDRFEDITDVIEYASENPGDLSVSTSGPYNQNVLGLALLQEVTGAEFNIVPYDGGGPSRNALVTREVDLVHANVYNSVNTTDDTEVLAIHAEENNWAELTDNAPTFSDALGFEQEKVPPSGPEVRYAWYTSTEAADEYSERLSILRESFEESVTSQEYEEYLSELSPPQERKRDFRPPDETEQLVQEKQDQMESHIDTMEEVI</sequence>
<dbReference type="PROSITE" id="PS51318">
    <property type="entry name" value="TAT"/>
    <property type="match status" value="1"/>
</dbReference>
<dbReference type="Proteomes" id="UP000011645">
    <property type="component" value="Unassembled WGS sequence"/>
</dbReference>
<dbReference type="PROSITE" id="PS51257">
    <property type="entry name" value="PROKAR_LIPOPROTEIN"/>
    <property type="match status" value="1"/>
</dbReference>
<dbReference type="InterPro" id="IPR042100">
    <property type="entry name" value="Bug_dom1"/>
</dbReference>
<dbReference type="PANTHER" id="PTHR42928:SF5">
    <property type="entry name" value="BLR1237 PROTEIN"/>
    <property type="match status" value="1"/>
</dbReference>
<dbReference type="PANTHER" id="PTHR42928">
    <property type="entry name" value="TRICARBOXYLATE-BINDING PROTEIN"/>
    <property type="match status" value="1"/>
</dbReference>
<evidence type="ECO:0000313" key="2">
    <source>
        <dbReference type="EMBL" id="ELY38667.1"/>
    </source>
</evidence>
<feature type="compositionally biased region" description="Basic and acidic residues" evidence="1">
    <location>
        <begin position="315"/>
        <end position="349"/>
    </location>
</feature>
<dbReference type="Pfam" id="PF03401">
    <property type="entry name" value="TctC"/>
    <property type="match status" value="1"/>
</dbReference>
<protein>
    <recommendedName>
        <fullName evidence="4">Extra-cytoplasmic solute receptor</fullName>
    </recommendedName>
</protein>
<keyword evidence="3" id="KW-1185">Reference proteome</keyword>
<reference evidence="2 3" key="1">
    <citation type="journal article" date="2014" name="PLoS Genet.">
        <title>Phylogenetically driven sequencing of extremely halophilic archaea reveals strategies for static and dynamic osmo-response.</title>
        <authorList>
            <person name="Becker E.A."/>
            <person name="Seitzer P.M."/>
            <person name="Tritt A."/>
            <person name="Larsen D."/>
            <person name="Krusor M."/>
            <person name="Yao A.I."/>
            <person name="Wu D."/>
            <person name="Madern D."/>
            <person name="Eisen J.A."/>
            <person name="Darling A.E."/>
            <person name="Facciotti M.T."/>
        </authorList>
    </citation>
    <scope>NUCLEOTIDE SEQUENCE [LARGE SCALE GENOMIC DNA]</scope>
    <source>
        <strain evidence="3">DSM 18796 / CECT 7217 / JCM 14584 / KCTC 4019 / B3</strain>
    </source>
</reference>
<dbReference type="EMBL" id="AOHV01000020">
    <property type="protein sequence ID" value="ELY38667.1"/>
    <property type="molecule type" value="Genomic_DNA"/>
</dbReference>
<dbReference type="Gene3D" id="3.40.190.10">
    <property type="entry name" value="Periplasmic binding protein-like II"/>
    <property type="match status" value="1"/>
</dbReference>